<dbReference type="SUPFAM" id="SSF47954">
    <property type="entry name" value="Cyclin-like"/>
    <property type="match status" value="1"/>
</dbReference>
<reference evidence="3" key="1">
    <citation type="submission" date="2014-03" db="EMBL/GenBank/DDBJ databases">
        <authorList>
            <person name="Aksoy S."/>
            <person name="Warren W."/>
            <person name="Wilson R.K."/>
        </authorList>
    </citation>
    <scope>NUCLEOTIDE SEQUENCE [LARGE SCALE GENOMIC DNA]</scope>
    <source>
        <strain evidence="3">IAEA</strain>
    </source>
</reference>
<evidence type="ECO:0000313" key="2">
    <source>
        <dbReference type="EnsemblMetazoa" id="GBRI021228-PA"/>
    </source>
</evidence>
<proteinExistence type="predicted"/>
<name>A0A1A9WIP4_9MUSC</name>
<keyword evidence="3" id="KW-1185">Reference proteome</keyword>
<dbReference type="EnsemblMetazoa" id="GBRI021228-RA">
    <property type="protein sequence ID" value="GBRI021228-PA"/>
    <property type="gene ID" value="GBRI021228"/>
</dbReference>
<dbReference type="InterPro" id="IPR006671">
    <property type="entry name" value="Cyclin_N"/>
</dbReference>
<evidence type="ECO:0000313" key="3">
    <source>
        <dbReference type="Proteomes" id="UP000091820"/>
    </source>
</evidence>
<dbReference type="Pfam" id="PF00134">
    <property type="entry name" value="Cyclin_N"/>
    <property type="match status" value="1"/>
</dbReference>
<protein>
    <submittedName>
        <fullName evidence="2">Cyclin N-terminal domain-containing protein</fullName>
    </submittedName>
</protein>
<dbReference type="AlphaFoldDB" id="A0A1A9WIP4"/>
<evidence type="ECO:0000259" key="1">
    <source>
        <dbReference type="Pfam" id="PF00134"/>
    </source>
</evidence>
<reference evidence="2" key="2">
    <citation type="submission" date="2020-05" db="UniProtKB">
        <authorList>
            <consortium name="EnsemblMetazoa"/>
        </authorList>
    </citation>
    <scope>IDENTIFICATION</scope>
    <source>
        <strain evidence="2">IAEA</strain>
    </source>
</reference>
<organism evidence="2 3">
    <name type="scientific">Glossina brevipalpis</name>
    <dbReference type="NCBI Taxonomy" id="37001"/>
    <lineage>
        <taxon>Eukaryota</taxon>
        <taxon>Metazoa</taxon>
        <taxon>Ecdysozoa</taxon>
        <taxon>Arthropoda</taxon>
        <taxon>Hexapoda</taxon>
        <taxon>Insecta</taxon>
        <taxon>Pterygota</taxon>
        <taxon>Neoptera</taxon>
        <taxon>Endopterygota</taxon>
        <taxon>Diptera</taxon>
        <taxon>Brachycera</taxon>
        <taxon>Muscomorpha</taxon>
        <taxon>Hippoboscoidea</taxon>
        <taxon>Glossinidae</taxon>
        <taxon>Glossina</taxon>
    </lineage>
</organism>
<dbReference type="STRING" id="37001.A0A1A9WIP4"/>
<dbReference type="VEuPathDB" id="VectorBase:GBRI021228"/>
<dbReference type="InterPro" id="IPR036915">
    <property type="entry name" value="Cyclin-like_sf"/>
</dbReference>
<sequence length="107" mass="12124">MDRFLSTKSVRKTHLQILAAACLLLASKLREPSCRALSADLLVFYTDNSIHKADLIVNCHFNVAISGISPMPVFVGFCAEDIFLDLFCLTNEQPQQQQQKQQQQKRQ</sequence>
<dbReference type="Gene3D" id="1.10.472.10">
    <property type="entry name" value="Cyclin-like"/>
    <property type="match status" value="1"/>
</dbReference>
<accession>A0A1A9WIP4</accession>
<dbReference type="Proteomes" id="UP000091820">
    <property type="component" value="Unassembled WGS sequence"/>
</dbReference>
<feature type="domain" description="Cyclin N-terminal" evidence="1">
    <location>
        <begin position="1"/>
        <end position="55"/>
    </location>
</feature>